<dbReference type="PANTHER" id="PTHR21666:SF293">
    <property type="entry name" value="SLL1488 PROTEIN"/>
    <property type="match status" value="1"/>
</dbReference>
<dbReference type="Gene3D" id="2.70.70.10">
    <property type="entry name" value="Glucose Permease (Domain IIA)"/>
    <property type="match status" value="1"/>
</dbReference>
<evidence type="ECO:0000313" key="2">
    <source>
        <dbReference type="EMBL" id="QDL12362.1"/>
    </source>
</evidence>
<dbReference type="CDD" id="cd12797">
    <property type="entry name" value="M23_peptidase"/>
    <property type="match status" value="1"/>
</dbReference>
<accession>A0A856MP97</accession>
<evidence type="ECO:0000313" key="3">
    <source>
        <dbReference type="Proteomes" id="UP000503129"/>
    </source>
</evidence>
<dbReference type="InterPro" id="IPR016047">
    <property type="entry name" value="M23ase_b-sheet_dom"/>
</dbReference>
<dbReference type="SUPFAM" id="SSF51261">
    <property type="entry name" value="Duplicated hybrid motif"/>
    <property type="match status" value="1"/>
</dbReference>
<dbReference type="PANTHER" id="PTHR21666">
    <property type="entry name" value="PEPTIDASE-RELATED"/>
    <property type="match status" value="1"/>
</dbReference>
<dbReference type="EMBL" id="CP030118">
    <property type="protein sequence ID" value="QDL12362.1"/>
    <property type="molecule type" value="Genomic_DNA"/>
</dbReference>
<dbReference type="Proteomes" id="UP000503129">
    <property type="component" value="Chromosome"/>
</dbReference>
<gene>
    <name evidence="2" type="ORF">DP114_21600</name>
</gene>
<feature type="domain" description="M23ase beta-sheet core" evidence="1">
    <location>
        <begin position="77"/>
        <end position="187"/>
    </location>
</feature>
<protein>
    <submittedName>
        <fullName evidence="2">M23 family peptidase</fullName>
    </submittedName>
</protein>
<dbReference type="AlphaFoldDB" id="A0A856MP97"/>
<name>A0A856MP97_9CYAN</name>
<proteinExistence type="predicted"/>
<dbReference type="Pfam" id="PF01551">
    <property type="entry name" value="Peptidase_M23"/>
    <property type="match status" value="1"/>
</dbReference>
<dbReference type="InterPro" id="IPR011055">
    <property type="entry name" value="Dup_hybrid_motif"/>
</dbReference>
<organism evidence="2 3">
    <name type="scientific">Brasilonema sennae CENA114</name>
    <dbReference type="NCBI Taxonomy" id="415709"/>
    <lineage>
        <taxon>Bacteria</taxon>
        <taxon>Bacillati</taxon>
        <taxon>Cyanobacteriota</taxon>
        <taxon>Cyanophyceae</taxon>
        <taxon>Nostocales</taxon>
        <taxon>Scytonemataceae</taxon>
        <taxon>Brasilonema</taxon>
        <taxon>Bromeliae group (in: Brasilonema)</taxon>
    </lineage>
</organism>
<keyword evidence="3" id="KW-1185">Reference proteome</keyword>
<dbReference type="KEGG" id="bsen:DP114_21600"/>
<reference evidence="2 3" key="1">
    <citation type="submission" date="2018-06" db="EMBL/GenBank/DDBJ databases">
        <title>Comparative genomics of Brasilonema spp. strains.</title>
        <authorList>
            <person name="Alvarenga D.O."/>
            <person name="Fiore M.F."/>
            <person name="Varani A.M."/>
        </authorList>
    </citation>
    <scope>NUCLEOTIDE SEQUENCE [LARGE SCALE GENOMIC DNA]</scope>
    <source>
        <strain evidence="2 3">CENA114</strain>
    </source>
</reference>
<dbReference type="GO" id="GO:0004222">
    <property type="term" value="F:metalloendopeptidase activity"/>
    <property type="evidence" value="ECO:0007669"/>
    <property type="project" value="TreeGrafter"/>
</dbReference>
<dbReference type="InterPro" id="IPR050570">
    <property type="entry name" value="Cell_wall_metabolism_enzyme"/>
</dbReference>
<sequence length="228" mass="25271">MELNSKQIATPKNRLAASIAVEHSQTPKTKPSVELNSKKIARANNWLAASFPVEHFQSYTSAFGYRRSATGGSNLEFHSGLDIAAPQGSYIRNWWTGTVIKVGDRNACGSYIVIQSGEWEHTYCHMEGQVETVDNRRYLVDRTGGIQIAEGQQLSAGMRIGRVGMTGRTTGPHVHWGLKYAKQYVDPAMVLREMFSQQQITRSSSQGWTSQQSQVIIQESKAVGDSGY</sequence>
<evidence type="ECO:0000259" key="1">
    <source>
        <dbReference type="Pfam" id="PF01551"/>
    </source>
</evidence>